<keyword evidence="3" id="KW-0539">Nucleus</keyword>
<proteinExistence type="predicted"/>
<organism evidence="6 7">
    <name type="scientific">Plutella xylostella</name>
    <name type="common">Diamondback moth</name>
    <name type="synonym">Plutella maculipennis</name>
    <dbReference type="NCBI Taxonomy" id="51655"/>
    <lineage>
        <taxon>Eukaryota</taxon>
        <taxon>Metazoa</taxon>
        <taxon>Ecdysozoa</taxon>
        <taxon>Arthropoda</taxon>
        <taxon>Hexapoda</taxon>
        <taxon>Insecta</taxon>
        <taxon>Pterygota</taxon>
        <taxon>Neoptera</taxon>
        <taxon>Endopterygota</taxon>
        <taxon>Lepidoptera</taxon>
        <taxon>Glossata</taxon>
        <taxon>Ditrysia</taxon>
        <taxon>Yponomeutoidea</taxon>
        <taxon>Plutellidae</taxon>
        <taxon>Plutella</taxon>
    </lineage>
</organism>
<comment type="subcellular location">
    <subcellularLocation>
        <location evidence="1">Nucleus</location>
    </subcellularLocation>
</comment>
<dbReference type="InterPro" id="IPR009057">
    <property type="entry name" value="Homeodomain-like_sf"/>
</dbReference>
<keyword evidence="7" id="KW-1185">Reference proteome</keyword>
<protein>
    <recommendedName>
        <fullName evidence="5">HTH CENPB-type domain-containing protein</fullName>
    </recommendedName>
</protein>
<dbReference type="InterPro" id="IPR006600">
    <property type="entry name" value="HTH_CenpB_DNA-bd_dom"/>
</dbReference>
<evidence type="ECO:0000256" key="2">
    <source>
        <dbReference type="ARBA" id="ARBA00023125"/>
    </source>
</evidence>
<evidence type="ECO:0000256" key="3">
    <source>
        <dbReference type="ARBA" id="ARBA00023242"/>
    </source>
</evidence>
<dbReference type="InterPro" id="IPR050863">
    <property type="entry name" value="CenT-Element_Derived"/>
</dbReference>
<dbReference type="Pfam" id="PF03184">
    <property type="entry name" value="DDE_1"/>
    <property type="match status" value="1"/>
</dbReference>
<dbReference type="Pfam" id="PF03221">
    <property type="entry name" value="HTH_Tnp_Tc5"/>
    <property type="match status" value="1"/>
</dbReference>
<gene>
    <name evidence="6" type="ORF">JYU34_000376</name>
</gene>
<evidence type="ECO:0000259" key="5">
    <source>
        <dbReference type="PROSITE" id="PS51253"/>
    </source>
</evidence>
<name>A0ABQ7R7J7_PLUXY</name>
<dbReference type="EMBL" id="JAHIBW010000001">
    <property type="protein sequence ID" value="KAG7313272.1"/>
    <property type="molecule type" value="Genomic_DNA"/>
</dbReference>
<evidence type="ECO:0000313" key="6">
    <source>
        <dbReference type="EMBL" id="KAG7313272.1"/>
    </source>
</evidence>
<evidence type="ECO:0000256" key="4">
    <source>
        <dbReference type="SAM" id="MobiDB-lite"/>
    </source>
</evidence>
<sequence>MKPKAKVKPKEKRMQYDAENLKKAIKAVNSGMSKKQAAKQFQVPRSTIQFRINNPDKINPRPGPSTVLTESEEKDIVNWIVQSSKKGFPRRKEDIQHSVSVFIKKSNRSSCFTDNCPGEKWLKLFLKRHPESSIRTPESVTAASSVVSEKDIRGWFNGIEKYLKDNEYFDILSDPSRVFNGDETNFLLCPKTGVVLALKGDKNIYEIDRGQAKSAITVMFTFCANGDTTPPMVILPYKRLPGEIASKVPKEWGIGLSDNGWMKAELFYDYIKNVLHPYLVKEGKIFPVILFVDGHKTHLTLQVSELCSDLGIILIALYPNCTRILQPADVAAFFPLKCAWKQCVLRWRRDHPAQALTKTEFVPILKTAIDVSLKPNSIKNGFRACGLQPWNADALDYTKCLGDSKGKQTSQTLPTNKTSENDPQHPKPMTRNDFINIVSWDTINKLNRKEEQTIHDASKLLQNLWHFLEMF</sequence>
<feature type="compositionally biased region" description="Polar residues" evidence="4">
    <location>
        <begin position="407"/>
        <end position="418"/>
    </location>
</feature>
<dbReference type="PROSITE" id="PS51253">
    <property type="entry name" value="HTH_CENPB"/>
    <property type="match status" value="1"/>
</dbReference>
<dbReference type="PANTHER" id="PTHR19303:SF74">
    <property type="entry name" value="POGO TRANSPOSABLE ELEMENT WITH KRAB DOMAIN"/>
    <property type="match status" value="1"/>
</dbReference>
<dbReference type="Gene3D" id="1.10.10.60">
    <property type="entry name" value="Homeodomain-like"/>
    <property type="match status" value="1"/>
</dbReference>
<feature type="domain" description="HTH CENPB-type" evidence="5">
    <location>
        <begin position="60"/>
        <end position="135"/>
    </location>
</feature>
<evidence type="ECO:0000313" key="7">
    <source>
        <dbReference type="Proteomes" id="UP000823941"/>
    </source>
</evidence>
<dbReference type="PANTHER" id="PTHR19303">
    <property type="entry name" value="TRANSPOSON"/>
    <property type="match status" value="1"/>
</dbReference>
<dbReference type="InterPro" id="IPR007889">
    <property type="entry name" value="HTH_Psq"/>
</dbReference>
<dbReference type="Pfam" id="PF05225">
    <property type="entry name" value="HTH_psq"/>
    <property type="match status" value="1"/>
</dbReference>
<dbReference type="SUPFAM" id="SSF46689">
    <property type="entry name" value="Homeodomain-like"/>
    <property type="match status" value="1"/>
</dbReference>
<reference evidence="6 7" key="1">
    <citation type="submission" date="2021-06" db="EMBL/GenBank/DDBJ databases">
        <title>A haploid diamondback moth (Plutella xylostella L.) genome assembly resolves 31 chromosomes and identifies a diamide resistance mutation.</title>
        <authorList>
            <person name="Ward C.M."/>
            <person name="Perry K.D."/>
            <person name="Baker G."/>
            <person name="Powis K."/>
            <person name="Heckel D.G."/>
            <person name="Baxter S.W."/>
        </authorList>
    </citation>
    <scope>NUCLEOTIDE SEQUENCE [LARGE SCALE GENOMIC DNA]</scope>
    <source>
        <strain evidence="6 7">LV</strain>
        <tissue evidence="6">Single pupa</tissue>
    </source>
</reference>
<accession>A0ABQ7R7J7</accession>
<keyword evidence="2" id="KW-0238">DNA-binding</keyword>
<evidence type="ECO:0000256" key="1">
    <source>
        <dbReference type="ARBA" id="ARBA00004123"/>
    </source>
</evidence>
<dbReference type="InterPro" id="IPR004875">
    <property type="entry name" value="DDE_SF_endonuclease_dom"/>
</dbReference>
<dbReference type="Proteomes" id="UP000823941">
    <property type="component" value="Chromosome 1"/>
</dbReference>
<feature type="region of interest" description="Disordered" evidence="4">
    <location>
        <begin position="405"/>
        <end position="431"/>
    </location>
</feature>
<comment type="caution">
    <text evidence="6">The sequence shown here is derived from an EMBL/GenBank/DDBJ whole genome shotgun (WGS) entry which is preliminary data.</text>
</comment>